<name>A0ACC0FXW9_9ERIC</name>
<protein>
    <submittedName>
        <fullName evidence="1">Uncharacterized protein</fullName>
    </submittedName>
</protein>
<evidence type="ECO:0000313" key="2">
    <source>
        <dbReference type="Proteomes" id="UP001060215"/>
    </source>
</evidence>
<reference evidence="1 2" key="1">
    <citation type="journal article" date="2022" name="Plant J.">
        <title>Chromosome-level genome of Camellia lanceoleosa provides a valuable resource for understanding genome evolution and self-incompatibility.</title>
        <authorList>
            <person name="Gong W."/>
            <person name="Xiao S."/>
            <person name="Wang L."/>
            <person name="Liao Z."/>
            <person name="Chang Y."/>
            <person name="Mo W."/>
            <person name="Hu G."/>
            <person name="Li W."/>
            <person name="Zhao G."/>
            <person name="Zhu H."/>
            <person name="Hu X."/>
            <person name="Ji K."/>
            <person name="Xiang X."/>
            <person name="Song Q."/>
            <person name="Yuan D."/>
            <person name="Jin S."/>
            <person name="Zhang L."/>
        </authorList>
    </citation>
    <scope>NUCLEOTIDE SEQUENCE [LARGE SCALE GENOMIC DNA]</scope>
    <source>
        <strain evidence="1">SQ_2022a</strain>
    </source>
</reference>
<evidence type="ECO:0000313" key="1">
    <source>
        <dbReference type="EMBL" id="KAI7993273.1"/>
    </source>
</evidence>
<sequence>MARPSISVSELDSIELEDSAEALGEVSHRCLIRRVLTTKQLNKQVVSTILHGAWKTEDRRWVLQEAPWSIMGHLLILQPLEAGLPILDIQFTWCLFWVQIHGLPLENMTKANGEIIGNKLGRLLCVEAHYEGLLLYPNFLRIRVEINVTKPLPRGFTLNMGGSPPVTGSNSWISFKYEKLSDFCFDCGRIGHERNVCKFVSRDEGRASGYGPGLCTGIARSSGLPVEHHREKVDELAARIQPNLNHSSLAQPSSESVVVRGNEAAVQGVGDVKSLGRSMDKRDILAQSGSQAGASSSVYLGDSILSQLVGPQSKGHNLASVGTYNSGPNVSTRPSYFVTDPVEGQSDLAPPLTNNLARPISIVELSPPSSPNADLKTIVLDECMSIVFNTLTLKRKAPEVEEAFARTPKLLKGSELTNIHVVELDIPSPTTSTTVPSKTRSSIRRETSKSVGKGKRASRVKLFDIQVQEISSEHNGALAVAIPE</sequence>
<keyword evidence="2" id="KW-1185">Reference proteome</keyword>
<accession>A0ACC0FXW9</accession>
<dbReference type="EMBL" id="CM045769">
    <property type="protein sequence ID" value="KAI7993273.1"/>
    <property type="molecule type" value="Genomic_DNA"/>
</dbReference>
<organism evidence="1 2">
    <name type="scientific">Camellia lanceoleosa</name>
    <dbReference type="NCBI Taxonomy" id="1840588"/>
    <lineage>
        <taxon>Eukaryota</taxon>
        <taxon>Viridiplantae</taxon>
        <taxon>Streptophyta</taxon>
        <taxon>Embryophyta</taxon>
        <taxon>Tracheophyta</taxon>
        <taxon>Spermatophyta</taxon>
        <taxon>Magnoliopsida</taxon>
        <taxon>eudicotyledons</taxon>
        <taxon>Gunneridae</taxon>
        <taxon>Pentapetalae</taxon>
        <taxon>asterids</taxon>
        <taxon>Ericales</taxon>
        <taxon>Theaceae</taxon>
        <taxon>Camellia</taxon>
    </lineage>
</organism>
<proteinExistence type="predicted"/>
<comment type="caution">
    <text evidence="1">The sequence shown here is derived from an EMBL/GenBank/DDBJ whole genome shotgun (WGS) entry which is preliminary data.</text>
</comment>
<dbReference type="Proteomes" id="UP001060215">
    <property type="component" value="Chromosome 12"/>
</dbReference>
<gene>
    <name evidence="1" type="ORF">LOK49_LG11G00768</name>
</gene>